<feature type="compositionally biased region" description="Polar residues" evidence="10">
    <location>
        <begin position="385"/>
        <end position="396"/>
    </location>
</feature>
<evidence type="ECO:0000259" key="12">
    <source>
        <dbReference type="Pfam" id="PF00535"/>
    </source>
</evidence>
<evidence type="ECO:0000256" key="11">
    <source>
        <dbReference type="SAM" id="Phobius"/>
    </source>
</evidence>
<dbReference type="HOGENOM" id="CLU_033536_0_1_5"/>
<gene>
    <name evidence="13" type="ordered locus">RC1_0152</name>
</gene>
<dbReference type="InterPro" id="IPR050256">
    <property type="entry name" value="Glycosyltransferase_2"/>
</dbReference>
<keyword evidence="8 11" id="KW-0472">Membrane</keyword>
<dbReference type="CAZy" id="GT2">
    <property type="family name" value="Glycosyltransferase Family 2"/>
</dbReference>
<dbReference type="GO" id="GO:0016757">
    <property type="term" value="F:glycosyltransferase activity"/>
    <property type="evidence" value="ECO:0007669"/>
    <property type="project" value="UniProtKB-KW"/>
</dbReference>
<dbReference type="Pfam" id="PF00535">
    <property type="entry name" value="Glycos_transf_2"/>
    <property type="match status" value="1"/>
</dbReference>
<keyword evidence="3 13" id="KW-0328">Glycosyltransferase</keyword>
<feature type="region of interest" description="Disordered" evidence="10">
    <location>
        <begin position="21"/>
        <end position="46"/>
    </location>
</feature>
<organism evidence="13 14">
    <name type="scientific">Rhodospirillum centenum (strain ATCC 51521 / SW)</name>
    <dbReference type="NCBI Taxonomy" id="414684"/>
    <lineage>
        <taxon>Bacteria</taxon>
        <taxon>Pseudomonadati</taxon>
        <taxon>Pseudomonadota</taxon>
        <taxon>Alphaproteobacteria</taxon>
        <taxon>Rhodospirillales</taxon>
        <taxon>Rhodospirillaceae</taxon>
        <taxon>Rhodospirillum</taxon>
    </lineage>
</organism>
<feature type="compositionally biased region" description="Polar residues" evidence="10">
    <location>
        <begin position="27"/>
        <end position="45"/>
    </location>
</feature>
<evidence type="ECO:0000313" key="14">
    <source>
        <dbReference type="Proteomes" id="UP000001591"/>
    </source>
</evidence>
<dbReference type="FunFam" id="3.90.550.10:FF:000079">
    <property type="entry name" value="Probable glycosyl transferase"/>
    <property type="match status" value="1"/>
</dbReference>
<dbReference type="eggNOG" id="COG0463">
    <property type="taxonomic scope" value="Bacteria"/>
</dbReference>
<keyword evidence="4 13" id="KW-0808">Transferase</keyword>
<dbReference type="SUPFAM" id="SSF53448">
    <property type="entry name" value="Nucleotide-diphospho-sugar transferases"/>
    <property type="match status" value="1"/>
</dbReference>
<comment type="similarity">
    <text evidence="9">Belongs to the glycosyltransferase 2 family. GtrB subfamily.</text>
</comment>
<dbReference type="STRING" id="414684.RC1_0152"/>
<comment type="subcellular location">
    <subcellularLocation>
        <location evidence="1">Cell membrane</location>
        <topology evidence="1">Multi-pass membrane protein</topology>
    </subcellularLocation>
</comment>
<feature type="transmembrane region" description="Helical" evidence="11">
    <location>
        <begin position="276"/>
        <end position="297"/>
    </location>
</feature>
<feature type="domain" description="Glycosyltransferase 2-like" evidence="12">
    <location>
        <begin position="52"/>
        <end position="214"/>
    </location>
</feature>
<dbReference type="Proteomes" id="UP000001591">
    <property type="component" value="Chromosome"/>
</dbReference>
<keyword evidence="5 11" id="KW-0812">Transmembrane</keyword>
<keyword evidence="14" id="KW-1185">Reference proteome</keyword>
<dbReference type="InterPro" id="IPR029044">
    <property type="entry name" value="Nucleotide-diphossugar_trans"/>
</dbReference>
<dbReference type="PANTHER" id="PTHR48090">
    <property type="entry name" value="UNDECAPRENYL-PHOSPHATE 4-DEOXY-4-FORMAMIDO-L-ARABINOSE TRANSFERASE-RELATED"/>
    <property type="match status" value="1"/>
</dbReference>
<evidence type="ECO:0000313" key="13">
    <source>
        <dbReference type="EMBL" id="ACI97600.1"/>
    </source>
</evidence>
<keyword evidence="6" id="KW-0448">Lipopolysaccharide biosynthesis</keyword>
<dbReference type="EC" id="2.4.1.-" evidence="13"/>
<evidence type="ECO:0000256" key="1">
    <source>
        <dbReference type="ARBA" id="ARBA00004651"/>
    </source>
</evidence>
<dbReference type="Gene3D" id="3.90.550.10">
    <property type="entry name" value="Spore Coat Polysaccharide Biosynthesis Protein SpsA, Chain A"/>
    <property type="match status" value="1"/>
</dbReference>
<reference evidence="13 14" key="1">
    <citation type="journal article" date="2010" name="BMC Genomics">
        <title>Metabolic flexibility revealed in the genome of the cyst-forming alpha-1 proteobacterium Rhodospirillum centenum.</title>
        <authorList>
            <person name="Lu Y.K."/>
            <person name="Marden J."/>
            <person name="Han M."/>
            <person name="Swingley W.D."/>
            <person name="Mastrian S.D."/>
            <person name="Chowdhury S.R."/>
            <person name="Hao J."/>
            <person name="Helmy T."/>
            <person name="Kim S."/>
            <person name="Kurdoglu A.A."/>
            <person name="Matthies H.J."/>
            <person name="Rollo D."/>
            <person name="Stothard P."/>
            <person name="Blankenship R.E."/>
            <person name="Bauer C.E."/>
            <person name="Touchman J.W."/>
        </authorList>
    </citation>
    <scope>NUCLEOTIDE SEQUENCE [LARGE SCALE GENOMIC DNA]</scope>
    <source>
        <strain evidence="14">ATCC 51521 / SW</strain>
    </source>
</reference>
<keyword evidence="2" id="KW-1003">Cell membrane</keyword>
<dbReference type="GO" id="GO:0009103">
    <property type="term" value="P:lipopolysaccharide biosynthetic process"/>
    <property type="evidence" value="ECO:0007669"/>
    <property type="project" value="UniProtKB-KW"/>
</dbReference>
<evidence type="ECO:0000256" key="4">
    <source>
        <dbReference type="ARBA" id="ARBA00022679"/>
    </source>
</evidence>
<evidence type="ECO:0000256" key="7">
    <source>
        <dbReference type="ARBA" id="ARBA00022989"/>
    </source>
</evidence>
<keyword evidence="7 11" id="KW-1133">Transmembrane helix</keyword>
<feature type="transmembrane region" description="Helical" evidence="11">
    <location>
        <begin position="309"/>
        <end position="334"/>
    </location>
</feature>
<dbReference type="AlphaFoldDB" id="B6IQ64"/>
<dbReference type="InterPro" id="IPR001173">
    <property type="entry name" value="Glyco_trans_2-like"/>
</dbReference>
<evidence type="ECO:0000256" key="10">
    <source>
        <dbReference type="SAM" id="MobiDB-lite"/>
    </source>
</evidence>
<accession>B6IQ64</accession>
<evidence type="ECO:0000256" key="2">
    <source>
        <dbReference type="ARBA" id="ARBA00022475"/>
    </source>
</evidence>
<evidence type="ECO:0000256" key="5">
    <source>
        <dbReference type="ARBA" id="ARBA00022692"/>
    </source>
</evidence>
<evidence type="ECO:0000256" key="3">
    <source>
        <dbReference type="ARBA" id="ARBA00022676"/>
    </source>
</evidence>
<proteinExistence type="inferred from homology"/>
<feature type="region of interest" description="Disordered" evidence="10">
    <location>
        <begin position="359"/>
        <end position="396"/>
    </location>
</feature>
<evidence type="ECO:0000256" key="9">
    <source>
        <dbReference type="ARBA" id="ARBA00038152"/>
    </source>
</evidence>
<dbReference type="GO" id="GO:0005886">
    <property type="term" value="C:plasma membrane"/>
    <property type="evidence" value="ECO:0007669"/>
    <property type="project" value="UniProtKB-SubCell"/>
</dbReference>
<evidence type="ECO:0000256" key="8">
    <source>
        <dbReference type="ARBA" id="ARBA00023136"/>
    </source>
</evidence>
<name>B6IQ64_RHOCS</name>
<evidence type="ECO:0000256" key="6">
    <source>
        <dbReference type="ARBA" id="ARBA00022985"/>
    </source>
</evidence>
<dbReference type="EMBL" id="CP000613">
    <property type="protein sequence ID" value="ACI97600.1"/>
    <property type="molecule type" value="Genomic_DNA"/>
</dbReference>
<dbReference type="CDD" id="cd04187">
    <property type="entry name" value="DPM1_like_bac"/>
    <property type="match status" value="1"/>
</dbReference>
<sequence length="396" mass="43527">MGYPFPLASVTVPSLIEASRNNRIRPSGTSAMPTAPDTVSPSSPTGKRPLLSAILPMYNEAGNLARLFERLEGVLGRLRMDYEIICIDDGSRDGTFEALLFHRLRNPRIKPVRLSRNFGKEAAMAAGLERAAGAAVVLLDSDLQHPPELIEAMVAHWRDGAEMVYARRTSRDTDGWLRRTLTRAYYRLYRALSEVDLPPGAGDFRLLDRRVVDAIIAMPERRRFLKGMMAWVGFRQVAIPYEPEARHAGSSTWNFWRLFTLAFDGLASFTTLPLRIWSVIGLFVALVAMAYGGVIAVRTLVYGVDVPGYASLMVATLFLGGVQLICLGVLGDYLGRVFEEVKRRPVYLVAEAAGFGEAEQTAAKASPPVLADPAVPEPARERSSDTASLTLASQRS</sequence>
<dbReference type="KEGG" id="rce:RC1_0152"/>
<protein>
    <submittedName>
        <fullName evidence="13">Glycosyl transferase, group 2 family protein</fullName>
        <ecNumber evidence="13">2.4.1.-</ecNumber>
    </submittedName>
</protein>
<dbReference type="PANTHER" id="PTHR48090:SF3">
    <property type="entry name" value="UNDECAPRENYL-PHOSPHATE 4-DEOXY-4-FORMAMIDO-L-ARABINOSE TRANSFERASE"/>
    <property type="match status" value="1"/>
</dbReference>